<keyword evidence="5" id="KW-0732">Signal</keyword>
<feature type="chain" id="PRO_5038740201" evidence="5">
    <location>
        <begin position="25"/>
        <end position="296"/>
    </location>
</feature>
<feature type="domain" description="TNase-like" evidence="6">
    <location>
        <begin position="67"/>
        <end position="201"/>
    </location>
</feature>
<evidence type="ECO:0000256" key="4">
    <source>
        <dbReference type="SAM" id="MobiDB-lite"/>
    </source>
</evidence>
<dbReference type="InterPro" id="IPR016071">
    <property type="entry name" value="Staphylococal_nuclease_OB-fold"/>
</dbReference>
<evidence type="ECO:0000256" key="5">
    <source>
        <dbReference type="SAM" id="SignalP"/>
    </source>
</evidence>
<dbReference type="EC" id="3.1.31.1" evidence="7"/>
<dbReference type="AlphaFoldDB" id="G4HMG9"/>
<protein>
    <submittedName>
        <fullName evidence="7">Micrococcal nuclease</fullName>
        <ecNumber evidence="7">3.1.31.1</ecNumber>
    </submittedName>
</protein>
<dbReference type="STRING" id="743719.PaelaDRAFT_5245"/>
<dbReference type="PROSITE" id="PS50830">
    <property type="entry name" value="TNASE_3"/>
    <property type="match status" value="1"/>
</dbReference>
<dbReference type="PANTHER" id="PTHR12302">
    <property type="entry name" value="EBNA2 BINDING PROTEIN P100"/>
    <property type="match status" value="1"/>
</dbReference>
<dbReference type="PROSITE" id="PS51257">
    <property type="entry name" value="PROKAR_LIPOPROTEIN"/>
    <property type="match status" value="1"/>
</dbReference>
<gene>
    <name evidence="7" type="ORF">PaelaDRAFT_5245</name>
</gene>
<name>G4HMG9_9BACL</name>
<dbReference type="GO" id="GO:0003676">
    <property type="term" value="F:nucleic acid binding"/>
    <property type="evidence" value="ECO:0007669"/>
    <property type="project" value="InterPro"/>
</dbReference>
<dbReference type="PANTHER" id="PTHR12302:SF3">
    <property type="entry name" value="SERINE_THREONINE-PROTEIN KINASE 31"/>
    <property type="match status" value="1"/>
</dbReference>
<evidence type="ECO:0000313" key="8">
    <source>
        <dbReference type="Proteomes" id="UP000003891"/>
    </source>
</evidence>
<dbReference type="eggNOG" id="COG1525">
    <property type="taxonomic scope" value="Bacteria"/>
</dbReference>
<accession>G4HMG9</accession>
<organism evidence="7 8">
    <name type="scientific">Paenibacillus lactis 154</name>
    <dbReference type="NCBI Taxonomy" id="743719"/>
    <lineage>
        <taxon>Bacteria</taxon>
        <taxon>Bacillati</taxon>
        <taxon>Bacillota</taxon>
        <taxon>Bacilli</taxon>
        <taxon>Bacillales</taxon>
        <taxon>Paenibacillaceae</taxon>
        <taxon>Paenibacillus</taxon>
    </lineage>
</organism>
<dbReference type="Proteomes" id="UP000003891">
    <property type="component" value="Unassembled WGS sequence"/>
</dbReference>
<feature type="signal peptide" evidence="5">
    <location>
        <begin position="1"/>
        <end position="24"/>
    </location>
</feature>
<dbReference type="CDD" id="cd00175">
    <property type="entry name" value="SNc"/>
    <property type="match status" value="1"/>
</dbReference>
<dbReference type="EMBL" id="AGIP01000017">
    <property type="protein sequence ID" value="EHB54496.1"/>
    <property type="molecule type" value="Genomic_DNA"/>
</dbReference>
<evidence type="ECO:0000256" key="2">
    <source>
        <dbReference type="ARBA" id="ARBA00022759"/>
    </source>
</evidence>
<evidence type="ECO:0000256" key="3">
    <source>
        <dbReference type="ARBA" id="ARBA00022801"/>
    </source>
</evidence>
<dbReference type="PATRIC" id="fig|743719.3.peg.5345"/>
<dbReference type="SMART" id="SM00318">
    <property type="entry name" value="SNc"/>
    <property type="match status" value="1"/>
</dbReference>
<dbReference type="PROSITE" id="PS01123">
    <property type="entry name" value="TNASE_1"/>
    <property type="match status" value="1"/>
</dbReference>
<evidence type="ECO:0000256" key="1">
    <source>
        <dbReference type="ARBA" id="ARBA00022722"/>
    </source>
</evidence>
<dbReference type="RefSeq" id="WP_007132400.1">
    <property type="nucleotide sequence ID" value="NZ_AGIP01000017.1"/>
</dbReference>
<evidence type="ECO:0000313" key="7">
    <source>
        <dbReference type="EMBL" id="EHB54496.1"/>
    </source>
</evidence>
<feature type="compositionally biased region" description="Polar residues" evidence="4">
    <location>
        <begin position="48"/>
        <end position="59"/>
    </location>
</feature>
<feature type="region of interest" description="Disordered" evidence="4">
    <location>
        <begin position="24"/>
        <end position="64"/>
    </location>
</feature>
<keyword evidence="3 7" id="KW-0378">Hydrolase</keyword>
<feature type="region of interest" description="Disordered" evidence="4">
    <location>
        <begin position="207"/>
        <end position="269"/>
    </location>
</feature>
<dbReference type="Gene3D" id="2.40.50.90">
    <property type="match status" value="1"/>
</dbReference>
<keyword evidence="2" id="KW-0255">Endonuclease</keyword>
<proteinExistence type="predicted"/>
<evidence type="ECO:0000259" key="6">
    <source>
        <dbReference type="PROSITE" id="PS50830"/>
    </source>
</evidence>
<dbReference type="InterPro" id="IPR035437">
    <property type="entry name" value="SNase_OB-fold_sf"/>
</dbReference>
<dbReference type="GO" id="GO:1990599">
    <property type="term" value="F:3' overhang single-stranded DNA endodeoxyribonuclease activity"/>
    <property type="evidence" value="ECO:0007669"/>
    <property type="project" value="UniProtKB-EC"/>
</dbReference>
<sequence>MKKRILTALLTGLLLLSGCSQPLAPPASNEKAAAASQTEQTTSTKAAHSQSPNGKQGSYPTDDLNLPRVPVELVKAVDGDTISVMFEGKKENVRMLLIDTPETSHPKLGVQPFGPEAKAFTKELVEQADKLELEFDIGPNRDKYSRLLAYVYVDGKMVQEALLEQGLARVAYIYPPNVRYVDKFNDLQRISREKALGIWSVENYAQEDGFHPGEQDGDAQSKTAATGAASGESLEPAETGAAGSAKSGCSIKGNINSKGEKIYHTPESPYYERTKEEQWFCTEEEAVAAGFRAPRS</sequence>
<feature type="compositionally biased region" description="Basic and acidic residues" evidence="4">
    <location>
        <begin position="258"/>
        <end position="269"/>
    </location>
</feature>
<feature type="compositionally biased region" description="Low complexity" evidence="4">
    <location>
        <begin position="26"/>
        <end position="47"/>
    </location>
</feature>
<dbReference type="InterPro" id="IPR002071">
    <property type="entry name" value="Thermonucl_AS"/>
</dbReference>
<dbReference type="SUPFAM" id="SSF50199">
    <property type="entry name" value="Staphylococcal nuclease"/>
    <property type="match status" value="1"/>
</dbReference>
<reference evidence="7 8" key="1">
    <citation type="submission" date="2011-09" db="EMBL/GenBank/DDBJ databases">
        <title>The draft genome of Paenibacillus lactis 154.</title>
        <authorList>
            <consortium name="US DOE Joint Genome Institute (JGI-PGF)"/>
            <person name="Lucas S."/>
            <person name="Han J."/>
            <person name="Lapidus A."/>
            <person name="Cheng J.-F."/>
            <person name="Goodwin L."/>
            <person name="Pitluck S."/>
            <person name="Peters L."/>
            <person name="Land M.L."/>
            <person name="Hauser L."/>
            <person name="Siebers A."/>
            <person name="Thelen M."/>
            <person name="Hugenholtz P."/>
            <person name="Allgaier M."/>
            <person name="Woyke T.J."/>
        </authorList>
    </citation>
    <scope>NUCLEOTIDE SEQUENCE [LARGE SCALE GENOMIC DNA]</scope>
    <source>
        <strain evidence="7 8">154</strain>
    </source>
</reference>
<keyword evidence="1" id="KW-0540">Nuclease</keyword>
<dbReference type="OrthoDB" id="4376109at2"/>
<dbReference type="Pfam" id="PF00565">
    <property type="entry name" value="SNase"/>
    <property type="match status" value="1"/>
</dbReference>